<dbReference type="AlphaFoldDB" id="A0AA39XQ97"/>
<evidence type="ECO:0000313" key="2">
    <source>
        <dbReference type="Proteomes" id="UP001174934"/>
    </source>
</evidence>
<dbReference type="EMBL" id="JAULSR010000001">
    <property type="protein sequence ID" value="KAK0637407.1"/>
    <property type="molecule type" value="Genomic_DNA"/>
</dbReference>
<dbReference type="Proteomes" id="UP001174934">
    <property type="component" value="Unassembled WGS sequence"/>
</dbReference>
<proteinExistence type="predicted"/>
<reference evidence="1" key="1">
    <citation type="submission" date="2023-06" db="EMBL/GenBank/DDBJ databases">
        <title>Genome-scale phylogeny and comparative genomics of the fungal order Sordariales.</title>
        <authorList>
            <consortium name="Lawrence Berkeley National Laboratory"/>
            <person name="Hensen N."/>
            <person name="Bonometti L."/>
            <person name="Westerberg I."/>
            <person name="Brannstrom I.O."/>
            <person name="Guillou S."/>
            <person name="Cros-Aarteil S."/>
            <person name="Calhoun S."/>
            <person name="Haridas S."/>
            <person name="Kuo A."/>
            <person name="Mondo S."/>
            <person name="Pangilinan J."/>
            <person name="Riley R."/>
            <person name="LaButti K."/>
            <person name="Andreopoulos B."/>
            <person name="Lipzen A."/>
            <person name="Chen C."/>
            <person name="Yanf M."/>
            <person name="Daum C."/>
            <person name="Ng V."/>
            <person name="Clum A."/>
            <person name="Steindorff A."/>
            <person name="Ohm R."/>
            <person name="Martin F."/>
            <person name="Silar P."/>
            <person name="Natvig D."/>
            <person name="Lalanne C."/>
            <person name="Gautier V."/>
            <person name="Ament-velasquez S.L."/>
            <person name="Kruys A."/>
            <person name="Hutchinson M.I."/>
            <person name="Powell A.J."/>
            <person name="Barry K."/>
            <person name="Miller A.N."/>
            <person name="Grigoriev I.V."/>
            <person name="Debuchy R."/>
            <person name="Gladieux P."/>
            <person name="Thoren M.H."/>
            <person name="Johannesson H."/>
        </authorList>
    </citation>
    <scope>NUCLEOTIDE SEQUENCE</scope>
    <source>
        <strain evidence="1">SMH3391-2</strain>
    </source>
</reference>
<name>A0AA39XQ97_9PEZI</name>
<gene>
    <name evidence="1" type="ORF">B0T17DRAFT_504751</name>
</gene>
<sequence>MSSTKTYFLVPGWDFSTGSVPLGSIITNPTQPQLALFRPSPDDIDTPIHATDKAQFSTSGNSSTAGVNGNHAINGSSAGLFGTFLNLFGLGSEDSFHYDRTTVLSYSFHQLHSAWFVPSDVLKRKAVAETDRVAQFCRATEYKTPVYLVTGLKTIKGAGVTTSSAKGSGWRVSLNVGAAPADEVGEEPLPIVWALQLEELKLSESGQLSSGGFNNGLGDAELQEVLNRGFGEGTFTIVKGVDEEDGTHCRIVASSPACIDLLTAGSARIDPSLVRGQRRASVVYP</sequence>
<protein>
    <submittedName>
        <fullName evidence="1">Uncharacterized protein</fullName>
    </submittedName>
</protein>
<comment type="caution">
    <text evidence="1">The sequence shown here is derived from an EMBL/GenBank/DDBJ whole genome shotgun (WGS) entry which is preliminary data.</text>
</comment>
<organism evidence="1 2">
    <name type="scientific">Bombardia bombarda</name>
    <dbReference type="NCBI Taxonomy" id="252184"/>
    <lineage>
        <taxon>Eukaryota</taxon>
        <taxon>Fungi</taxon>
        <taxon>Dikarya</taxon>
        <taxon>Ascomycota</taxon>
        <taxon>Pezizomycotina</taxon>
        <taxon>Sordariomycetes</taxon>
        <taxon>Sordariomycetidae</taxon>
        <taxon>Sordariales</taxon>
        <taxon>Lasiosphaeriaceae</taxon>
        <taxon>Bombardia</taxon>
    </lineage>
</organism>
<keyword evidence="2" id="KW-1185">Reference proteome</keyword>
<accession>A0AA39XQ97</accession>
<evidence type="ECO:0000313" key="1">
    <source>
        <dbReference type="EMBL" id="KAK0637407.1"/>
    </source>
</evidence>